<proteinExistence type="predicted"/>
<organism evidence="2 3">
    <name type="scientific">Pseudomonas nitroreducens</name>
    <dbReference type="NCBI Taxonomy" id="46680"/>
    <lineage>
        <taxon>Bacteria</taxon>
        <taxon>Pseudomonadati</taxon>
        <taxon>Pseudomonadota</taxon>
        <taxon>Gammaproteobacteria</taxon>
        <taxon>Pseudomonadales</taxon>
        <taxon>Pseudomonadaceae</taxon>
        <taxon>Pseudomonas</taxon>
    </lineage>
</organism>
<evidence type="ECO:0000256" key="1">
    <source>
        <dbReference type="SAM" id="MobiDB-lite"/>
    </source>
</evidence>
<dbReference type="AlphaFoldDB" id="A0A5R9A4Y0"/>
<gene>
    <name evidence="2" type="ORF">FEA48_15985</name>
</gene>
<dbReference type="InterPro" id="IPR046063">
    <property type="entry name" value="DUF6021"/>
</dbReference>
<dbReference type="Proteomes" id="UP000307510">
    <property type="component" value="Unassembled WGS sequence"/>
</dbReference>
<evidence type="ECO:0000313" key="2">
    <source>
        <dbReference type="EMBL" id="TLP73732.1"/>
    </source>
</evidence>
<evidence type="ECO:0000313" key="3">
    <source>
        <dbReference type="Proteomes" id="UP000307510"/>
    </source>
</evidence>
<dbReference type="EMBL" id="VASG01000004">
    <property type="protein sequence ID" value="TLP73732.1"/>
    <property type="molecule type" value="Genomic_DNA"/>
</dbReference>
<name>A0A5R9A4Y0_PSENT</name>
<accession>A0A5R9A4Y0</accession>
<reference evidence="3" key="2">
    <citation type="submission" date="2019-06" db="EMBL/GenBank/DDBJ databases">
        <title>AzeR, a transcriptional regulator that responds to azelaic acid in Pseudomonas nitroreducens.</title>
        <authorList>
            <person name="Bez C."/>
            <person name="Javvadi S.G."/>
            <person name="Bertani I."/>
            <person name="Devescovi G."/>
            <person name="Studholme D.J."/>
            <person name="Geller A."/>
            <person name="Levy A."/>
            <person name="Venturi V."/>
        </authorList>
    </citation>
    <scope>NUCLEOTIDE SEQUENCE [LARGE SCALE GENOMIC DNA]</scope>
    <source>
        <strain evidence="3">DSM 9128</strain>
    </source>
</reference>
<protein>
    <submittedName>
        <fullName evidence="2">Uncharacterized protein</fullName>
    </submittedName>
</protein>
<feature type="region of interest" description="Disordered" evidence="1">
    <location>
        <begin position="1"/>
        <end position="96"/>
    </location>
</feature>
<dbReference type="Pfam" id="PF19485">
    <property type="entry name" value="DUF6021"/>
    <property type="match status" value="1"/>
</dbReference>
<reference evidence="2 3" key="1">
    <citation type="submission" date="2019-05" db="EMBL/GenBank/DDBJ databases">
        <authorList>
            <person name="Moore K."/>
            <person name="O'Neill P."/>
            <person name="Farbos A."/>
            <person name="Studholme D.J."/>
        </authorList>
    </citation>
    <scope>NUCLEOTIDE SEQUENCE [LARGE SCALE GENOMIC DNA]</scope>
    <source>
        <strain evidence="2 3">DSM 9128</strain>
    </source>
</reference>
<feature type="compositionally biased region" description="Basic and acidic residues" evidence="1">
    <location>
        <begin position="72"/>
        <end position="87"/>
    </location>
</feature>
<dbReference type="RefSeq" id="WP_138214701.1">
    <property type="nucleotide sequence ID" value="NZ_VASG01000004.1"/>
</dbReference>
<comment type="caution">
    <text evidence="2">The sequence shown here is derived from an EMBL/GenBank/DDBJ whole genome shotgun (WGS) entry which is preliminary data.</text>
</comment>
<sequence length="96" mass="10529">MKGHGEITERPGVAPERWPDRSGPGDKRGLPGYPQRSVPLGGSRHIDPELGFDPDSPDLADPQIDPPHPPHVPHDGPDPQRQRRVPGDKYPPYSGH</sequence>
<feature type="compositionally biased region" description="Basic and acidic residues" evidence="1">
    <location>
        <begin position="17"/>
        <end position="29"/>
    </location>
</feature>